<dbReference type="PROSITE" id="PS50404">
    <property type="entry name" value="GST_NTER"/>
    <property type="match status" value="1"/>
</dbReference>
<evidence type="ECO:0000313" key="3">
    <source>
        <dbReference type="EMBL" id="SFN34022.1"/>
    </source>
</evidence>
<proteinExistence type="predicted"/>
<dbReference type="CDD" id="cd03057">
    <property type="entry name" value="GST_N_Beta"/>
    <property type="match status" value="1"/>
</dbReference>
<dbReference type="STRING" id="578942.SAMN05216289_11570"/>
<name>A0A1I4Y7F5_9GAMM</name>
<dbReference type="Gene3D" id="1.20.1050.10">
    <property type="match status" value="1"/>
</dbReference>
<protein>
    <submittedName>
        <fullName evidence="3">Glutathione S-transferase</fullName>
    </submittedName>
</protein>
<dbReference type="Gene3D" id="3.40.30.10">
    <property type="entry name" value="Glutaredoxin"/>
    <property type="match status" value="1"/>
</dbReference>
<dbReference type="PROSITE" id="PS50405">
    <property type="entry name" value="GST_CTER"/>
    <property type="match status" value="1"/>
</dbReference>
<dbReference type="SUPFAM" id="SSF47616">
    <property type="entry name" value="GST C-terminal domain-like"/>
    <property type="match status" value="1"/>
</dbReference>
<dbReference type="Pfam" id="PF13417">
    <property type="entry name" value="GST_N_3"/>
    <property type="match status" value="1"/>
</dbReference>
<feature type="domain" description="GST N-terminal" evidence="1">
    <location>
        <begin position="1"/>
        <end position="80"/>
    </location>
</feature>
<evidence type="ECO:0000259" key="1">
    <source>
        <dbReference type="PROSITE" id="PS50404"/>
    </source>
</evidence>
<sequence>MYTLYYSPGAASMVVHLALLELGVAHELRLIDLEARAQKDPEYLRLNPNGVVPTLIIDGAPYYECAALLLLLGERHAEAGLAPMPGQPGRGRYLQWVLHLANTLQPAFRQWFYPADFGPPEQSDALRDFARQRIEAAWDRLDAHLAGQGPYVLGTAFSLADLYATMLMRWSRNMPKPADRWPALAALAQRIKARPSWRRLYAIEGLTEWA</sequence>
<dbReference type="AlphaFoldDB" id="A0A1I4Y7F5"/>
<dbReference type="PANTHER" id="PTHR44051">
    <property type="entry name" value="GLUTATHIONE S-TRANSFERASE-RELATED"/>
    <property type="match status" value="1"/>
</dbReference>
<dbReference type="InterPro" id="IPR010987">
    <property type="entry name" value="Glutathione-S-Trfase_C-like"/>
</dbReference>
<gene>
    <name evidence="3" type="ORF">SAMN05216289_11570</name>
</gene>
<dbReference type="SFLD" id="SFLDS00019">
    <property type="entry name" value="Glutathione_Transferase_(cytos"/>
    <property type="match status" value="1"/>
</dbReference>
<evidence type="ECO:0000259" key="2">
    <source>
        <dbReference type="PROSITE" id="PS50405"/>
    </source>
</evidence>
<dbReference type="InterPro" id="IPR040079">
    <property type="entry name" value="Glutathione_S-Trfase"/>
</dbReference>
<dbReference type="GO" id="GO:0016740">
    <property type="term" value="F:transferase activity"/>
    <property type="evidence" value="ECO:0007669"/>
    <property type="project" value="UniProtKB-KW"/>
</dbReference>
<keyword evidence="4" id="KW-1185">Reference proteome</keyword>
<dbReference type="PANTHER" id="PTHR44051:SF21">
    <property type="entry name" value="GLUTATHIONE S-TRANSFERASE FAMILY PROTEIN"/>
    <property type="match status" value="1"/>
</dbReference>
<dbReference type="CDD" id="cd03188">
    <property type="entry name" value="GST_C_Beta"/>
    <property type="match status" value="1"/>
</dbReference>
<dbReference type="SFLD" id="SFLDG01150">
    <property type="entry name" value="Main.1:_Beta-like"/>
    <property type="match status" value="1"/>
</dbReference>
<organism evidence="3 4">
    <name type="scientific">Dokdonella immobilis</name>
    <dbReference type="NCBI Taxonomy" id="578942"/>
    <lineage>
        <taxon>Bacteria</taxon>
        <taxon>Pseudomonadati</taxon>
        <taxon>Pseudomonadota</taxon>
        <taxon>Gammaproteobacteria</taxon>
        <taxon>Lysobacterales</taxon>
        <taxon>Rhodanobacteraceae</taxon>
        <taxon>Dokdonella</taxon>
    </lineage>
</organism>
<evidence type="ECO:0000313" key="4">
    <source>
        <dbReference type="Proteomes" id="UP000198575"/>
    </source>
</evidence>
<dbReference type="SFLD" id="SFLDG00358">
    <property type="entry name" value="Main_(cytGST)"/>
    <property type="match status" value="1"/>
</dbReference>
<dbReference type="SUPFAM" id="SSF52833">
    <property type="entry name" value="Thioredoxin-like"/>
    <property type="match status" value="1"/>
</dbReference>
<dbReference type="InterPro" id="IPR004045">
    <property type="entry name" value="Glutathione_S-Trfase_N"/>
</dbReference>
<feature type="domain" description="GST C-terminal" evidence="2">
    <location>
        <begin position="86"/>
        <end position="210"/>
    </location>
</feature>
<dbReference type="Pfam" id="PF13410">
    <property type="entry name" value="GST_C_2"/>
    <property type="match status" value="1"/>
</dbReference>
<dbReference type="EMBL" id="FOVF01000015">
    <property type="protein sequence ID" value="SFN34022.1"/>
    <property type="molecule type" value="Genomic_DNA"/>
</dbReference>
<dbReference type="InterPro" id="IPR036249">
    <property type="entry name" value="Thioredoxin-like_sf"/>
</dbReference>
<dbReference type="InterPro" id="IPR036282">
    <property type="entry name" value="Glutathione-S-Trfase_C_sf"/>
</dbReference>
<dbReference type="OrthoDB" id="5740960at2"/>
<dbReference type="Proteomes" id="UP000198575">
    <property type="component" value="Unassembled WGS sequence"/>
</dbReference>
<accession>A0A1I4Y7F5</accession>
<dbReference type="RefSeq" id="WP_092408073.1">
    <property type="nucleotide sequence ID" value="NZ_FOVF01000015.1"/>
</dbReference>
<keyword evidence="3" id="KW-0808">Transferase</keyword>
<reference evidence="3 4" key="1">
    <citation type="submission" date="2016-10" db="EMBL/GenBank/DDBJ databases">
        <authorList>
            <person name="de Groot N.N."/>
        </authorList>
    </citation>
    <scope>NUCLEOTIDE SEQUENCE [LARGE SCALE GENOMIC DNA]</scope>
    <source>
        <strain evidence="3 4">CGMCC 1.7659</strain>
    </source>
</reference>